<dbReference type="UniPathway" id="UPA00610">
    <property type="reaction ID" value="UER00666"/>
</dbReference>
<evidence type="ECO:0000259" key="6">
    <source>
        <dbReference type="Pfam" id="PF00692"/>
    </source>
</evidence>
<dbReference type="GO" id="GO:0006226">
    <property type="term" value="P:dUMP biosynthetic process"/>
    <property type="evidence" value="ECO:0007669"/>
    <property type="project" value="UniProtKB-UniRule"/>
</dbReference>
<feature type="domain" description="dUTPase-like" evidence="6">
    <location>
        <begin position="15"/>
        <end position="146"/>
    </location>
</feature>
<feature type="binding site" evidence="5">
    <location>
        <begin position="67"/>
        <end position="69"/>
    </location>
    <ligand>
        <name>substrate</name>
    </ligand>
</feature>
<dbReference type="GO" id="GO:0000287">
    <property type="term" value="F:magnesium ion binding"/>
    <property type="evidence" value="ECO:0007669"/>
    <property type="project" value="UniProtKB-UniRule"/>
</dbReference>
<keyword evidence="5" id="KW-0460">Magnesium</keyword>
<evidence type="ECO:0000313" key="7">
    <source>
        <dbReference type="EMBL" id="NNF05203.1"/>
    </source>
</evidence>
<dbReference type="InterPro" id="IPR029054">
    <property type="entry name" value="dUTPase-like"/>
</dbReference>
<dbReference type="AlphaFoldDB" id="A0A7Y2EBN8"/>
<dbReference type="SUPFAM" id="SSF51283">
    <property type="entry name" value="dUTPase-like"/>
    <property type="match status" value="1"/>
</dbReference>
<organism evidence="7 8">
    <name type="scientific">Eiseniibacteriota bacterium</name>
    <dbReference type="NCBI Taxonomy" id="2212470"/>
    <lineage>
        <taxon>Bacteria</taxon>
        <taxon>Candidatus Eiseniibacteriota</taxon>
    </lineage>
</organism>
<dbReference type="Proteomes" id="UP000547674">
    <property type="component" value="Unassembled WGS sequence"/>
</dbReference>
<evidence type="ECO:0000256" key="4">
    <source>
        <dbReference type="ARBA" id="ARBA00047686"/>
    </source>
</evidence>
<dbReference type="Gene3D" id="2.70.40.10">
    <property type="match status" value="1"/>
</dbReference>
<comment type="caution">
    <text evidence="7">The sequence shown here is derived from an EMBL/GenBank/DDBJ whole genome shotgun (WGS) entry which is preliminary data.</text>
</comment>
<evidence type="ECO:0000313" key="8">
    <source>
        <dbReference type="Proteomes" id="UP000547674"/>
    </source>
</evidence>
<dbReference type="EMBL" id="JABDJR010000010">
    <property type="protein sequence ID" value="NNF05203.1"/>
    <property type="molecule type" value="Genomic_DNA"/>
</dbReference>
<comment type="similarity">
    <text evidence="1 5">Belongs to the dUTPase family.</text>
</comment>
<comment type="cofactor">
    <cofactor evidence="5">
        <name>Mg(2+)</name>
        <dbReference type="ChEBI" id="CHEBI:18420"/>
    </cofactor>
</comment>
<accession>A0A7Y2EBN8</accession>
<keyword evidence="2 5" id="KW-0378">Hydrolase</keyword>
<keyword evidence="3 5" id="KW-0546">Nucleotide metabolism</keyword>
<reference evidence="7 8" key="1">
    <citation type="submission" date="2020-03" db="EMBL/GenBank/DDBJ databases">
        <title>Metabolic flexibility allows generalist bacteria to become dominant in a frequently disturbed ecosystem.</title>
        <authorList>
            <person name="Chen Y.-J."/>
            <person name="Leung P.M."/>
            <person name="Bay S.K."/>
            <person name="Hugenholtz P."/>
            <person name="Kessler A.J."/>
            <person name="Shelley G."/>
            <person name="Waite D.W."/>
            <person name="Cook P.L."/>
            <person name="Greening C."/>
        </authorList>
    </citation>
    <scope>NUCLEOTIDE SEQUENCE [LARGE SCALE GENOMIC DNA]</scope>
    <source>
        <strain evidence="7">SS_bin_28</strain>
    </source>
</reference>
<name>A0A7Y2EBN8_UNCEI</name>
<dbReference type="InterPro" id="IPR033704">
    <property type="entry name" value="dUTPase_trimeric"/>
</dbReference>
<dbReference type="PANTHER" id="PTHR11241">
    <property type="entry name" value="DEOXYURIDINE 5'-TRIPHOSPHATE NUCLEOTIDOHYDROLASE"/>
    <property type="match status" value="1"/>
</dbReference>
<feature type="binding site" evidence="5">
    <location>
        <begin position="84"/>
        <end position="86"/>
    </location>
    <ligand>
        <name>substrate</name>
    </ligand>
</feature>
<dbReference type="CDD" id="cd07557">
    <property type="entry name" value="trimeric_dUTPase"/>
    <property type="match status" value="1"/>
</dbReference>
<dbReference type="PANTHER" id="PTHR11241:SF0">
    <property type="entry name" value="DEOXYURIDINE 5'-TRIPHOSPHATE NUCLEOTIDOHYDROLASE"/>
    <property type="match status" value="1"/>
</dbReference>
<comment type="pathway">
    <text evidence="5">Pyrimidine metabolism; dUMP biosynthesis; dUMP from dCTP (dUTP route): step 2/2.</text>
</comment>
<dbReference type="InterPro" id="IPR036157">
    <property type="entry name" value="dUTPase-like_sf"/>
</dbReference>
<feature type="binding site" evidence="5">
    <location>
        <position position="80"/>
    </location>
    <ligand>
        <name>substrate</name>
    </ligand>
</feature>
<dbReference type="GO" id="GO:0004170">
    <property type="term" value="F:dUTP diphosphatase activity"/>
    <property type="evidence" value="ECO:0007669"/>
    <property type="project" value="UniProtKB-UniRule"/>
</dbReference>
<evidence type="ECO:0000256" key="3">
    <source>
        <dbReference type="ARBA" id="ARBA00023080"/>
    </source>
</evidence>
<dbReference type="NCBIfam" id="NF001862">
    <property type="entry name" value="PRK00601.1"/>
    <property type="match status" value="1"/>
</dbReference>
<proteinExistence type="inferred from homology"/>
<dbReference type="Pfam" id="PF00692">
    <property type="entry name" value="dUTPase"/>
    <property type="match status" value="1"/>
</dbReference>
<gene>
    <name evidence="5 7" type="primary">dut</name>
    <name evidence="7" type="ORF">HKN21_00450</name>
</gene>
<keyword evidence="5" id="KW-0479">Metal-binding</keyword>
<comment type="catalytic activity">
    <reaction evidence="4 5">
        <text>dUTP + H2O = dUMP + diphosphate + H(+)</text>
        <dbReference type="Rhea" id="RHEA:10248"/>
        <dbReference type="ChEBI" id="CHEBI:15377"/>
        <dbReference type="ChEBI" id="CHEBI:15378"/>
        <dbReference type="ChEBI" id="CHEBI:33019"/>
        <dbReference type="ChEBI" id="CHEBI:61555"/>
        <dbReference type="ChEBI" id="CHEBI:246422"/>
        <dbReference type="EC" id="3.6.1.23"/>
    </reaction>
</comment>
<dbReference type="EC" id="3.6.1.23" evidence="5"/>
<dbReference type="InterPro" id="IPR008181">
    <property type="entry name" value="dUTPase"/>
</dbReference>
<dbReference type="HAMAP" id="MF_00116">
    <property type="entry name" value="dUTPase_bact"/>
    <property type="match status" value="1"/>
</dbReference>
<comment type="caution">
    <text evidence="5">Lacks conserved residue(s) required for the propagation of feature annotation.</text>
</comment>
<evidence type="ECO:0000256" key="1">
    <source>
        <dbReference type="ARBA" id="ARBA00006581"/>
    </source>
</evidence>
<comment type="function">
    <text evidence="5">This enzyme is involved in nucleotide metabolism: it produces dUMP, the immediate precursor of thymidine nucleotides and it decreases the intracellular concentration of dUTP so that uracil cannot be incorporated into DNA.</text>
</comment>
<dbReference type="NCBIfam" id="TIGR00576">
    <property type="entry name" value="dut"/>
    <property type="match status" value="1"/>
</dbReference>
<dbReference type="GO" id="GO:0046081">
    <property type="term" value="P:dUTP catabolic process"/>
    <property type="evidence" value="ECO:0007669"/>
    <property type="project" value="InterPro"/>
</dbReference>
<evidence type="ECO:0000256" key="5">
    <source>
        <dbReference type="HAMAP-Rule" id="MF_00116"/>
    </source>
</evidence>
<protein>
    <recommendedName>
        <fullName evidence="5">Deoxyuridine 5'-triphosphate nucleotidohydrolase</fullName>
        <shortName evidence="5">dUTPase</shortName>
        <ecNumber evidence="5">3.6.1.23</ecNumber>
    </recommendedName>
    <alternativeName>
        <fullName evidence="5">dUTP pyrophosphatase</fullName>
    </alternativeName>
</protein>
<evidence type="ECO:0000256" key="2">
    <source>
        <dbReference type="ARBA" id="ARBA00022801"/>
    </source>
</evidence>
<sequence>MKPLEISFRRLNPQAILPKKSTAGASGFDLYACLDEGMDLAPQSVTLIPTGWSLEIPEGYEGQVRARSGLAMRHGLFVINGPGTIDSDYRGPLGILLANFGSEPYKVESGARIAQIVFCQVPQVVVKEADSLSVSERGEGGFGHTGI</sequence>